<gene>
    <name evidence="1" type="ORF">AOX59_12080</name>
</gene>
<dbReference type="Proteomes" id="UP000050331">
    <property type="component" value="Chromosome"/>
</dbReference>
<evidence type="ECO:0000313" key="2">
    <source>
        <dbReference type="Proteomes" id="UP000050331"/>
    </source>
</evidence>
<dbReference type="OrthoDB" id="7432624at2"/>
<accession>A0A0U3NRI3</accession>
<proteinExistence type="predicted"/>
<protein>
    <submittedName>
        <fullName evidence="1">Uncharacterized protein</fullName>
    </submittedName>
</protein>
<dbReference type="EMBL" id="CP013862">
    <property type="protein sequence ID" value="ALX49259.1"/>
    <property type="molecule type" value="Genomic_DNA"/>
</dbReference>
<sequence>MEGDKEKVVEMELENGLIIYVIGVEDLIIHRLESAVVSHPKNPNWTDDYHWAQRMFQIHQDDSEMMDMNYILDAAQKAQVDHIIKKWLNN</sequence>
<dbReference type="AlphaFoldDB" id="A0A0U3NRI3"/>
<keyword evidence="2" id="KW-1185">Reference proteome</keyword>
<organism evidence="1 2">
    <name type="scientific">Lentibacillus amyloliquefaciens</name>
    <dbReference type="NCBI Taxonomy" id="1472767"/>
    <lineage>
        <taxon>Bacteria</taxon>
        <taxon>Bacillati</taxon>
        <taxon>Bacillota</taxon>
        <taxon>Bacilli</taxon>
        <taxon>Bacillales</taxon>
        <taxon>Bacillaceae</taxon>
        <taxon>Lentibacillus</taxon>
    </lineage>
</organism>
<reference evidence="1 2" key="1">
    <citation type="submission" date="2016-01" db="EMBL/GenBank/DDBJ databases">
        <title>Complete genome sequence of strain Lentibacillus amyloliquefaciens LAM0015T isolated from saline sediment.</title>
        <authorList>
            <person name="Wang J.-L."/>
            <person name="He M.-X."/>
        </authorList>
    </citation>
    <scope>NUCLEOTIDE SEQUENCE [LARGE SCALE GENOMIC DNA]</scope>
    <source>
        <strain evidence="1 2">LAM0015</strain>
    </source>
</reference>
<dbReference type="STRING" id="1472767.AOX59_12080"/>
<dbReference type="KEGG" id="lao:AOX59_12080"/>
<dbReference type="RefSeq" id="WP_068445884.1">
    <property type="nucleotide sequence ID" value="NZ_CP013862.1"/>
</dbReference>
<evidence type="ECO:0000313" key="1">
    <source>
        <dbReference type="EMBL" id="ALX49259.1"/>
    </source>
</evidence>
<name>A0A0U3NRI3_9BACI</name>